<organism evidence="2 3">
    <name type="scientific">Abeliophyllum distichum</name>
    <dbReference type="NCBI Taxonomy" id="126358"/>
    <lineage>
        <taxon>Eukaryota</taxon>
        <taxon>Viridiplantae</taxon>
        <taxon>Streptophyta</taxon>
        <taxon>Embryophyta</taxon>
        <taxon>Tracheophyta</taxon>
        <taxon>Spermatophyta</taxon>
        <taxon>Magnoliopsida</taxon>
        <taxon>eudicotyledons</taxon>
        <taxon>Gunneridae</taxon>
        <taxon>Pentapetalae</taxon>
        <taxon>asterids</taxon>
        <taxon>lamiids</taxon>
        <taxon>Lamiales</taxon>
        <taxon>Oleaceae</taxon>
        <taxon>Forsythieae</taxon>
        <taxon>Abeliophyllum</taxon>
    </lineage>
</organism>
<evidence type="ECO:0000313" key="2">
    <source>
        <dbReference type="EMBL" id="KAL2518840.1"/>
    </source>
</evidence>
<name>A0ABD1U2K1_9LAMI</name>
<proteinExistence type="predicted"/>
<sequence length="162" mass="17833">MRLFATIVLSEKGKSTVNCVRQVGPSVTCGVPNKHEFQLGYLNSKGNLDLLRGQSTGRTGSDSRTKKMNVLKGVSIDRSTVVLSPSFLPSAYTIGVAGWRTTLKLGSQSNHPLSMGFIQTATLKVLDLSLFNLDYEIASFPRLVQRQFQNRISIPRSERLTS</sequence>
<dbReference type="AlphaFoldDB" id="A0ABD1U2K1"/>
<keyword evidence="3" id="KW-1185">Reference proteome</keyword>
<dbReference type="InterPro" id="IPR045265">
    <property type="entry name" value="AIR12_DOMON"/>
</dbReference>
<protein>
    <submittedName>
        <fullName evidence="2">Cytochrome b561 and DOMON domain-containing protein</fullName>
    </submittedName>
</protein>
<evidence type="ECO:0000313" key="3">
    <source>
        <dbReference type="Proteomes" id="UP001604336"/>
    </source>
</evidence>
<gene>
    <name evidence="2" type="ORF">Adt_15087</name>
</gene>
<feature type="domain" description="AIR12 DOMON" evidence="1">
    <location>
        <begin position="1"/>
        <end position="50"/>
    </location>
</feature>
<reference evidence="3" key="1">
    <citation type="submission" date="2024-07" db="EMBL/GenBank/DDBJ databases">
        <title>Two chromosome-level genome assemblies of Korean endemic species Abeliophyllum distichum and Forsythia ovata (Oleaceae).</title>
        <authorList>
            <person name="Jang H."/>
        </authorList>
    </citation>
    <scope>NUCLEOTIDE SEQUENCE [LARGE SCALE GENOMIC DNA]</scope>
</reference>
<dbReference type="EMBL" id="JBFOLK010000004">
    <property type="protein sequence ID" value="KAL2518840.1"/>
    <property type="molecule type" value="Genomic_DNA"/>
</dbReference>
<evidence type="ECO:0000259" key="1">
    <source>
        <dbReference type="Pfam" id="PF04526"/>
    </source>
</evidence>
<dbReference type="Proteomes" id="UP001604336">
    <property type="component" value="Unassembled WGS sequence"/>
</dbReference>
<comment type="caution">
    <text evidence="2">The sequence shown here is derived from an EMBL/GenBank/DDBJ whole genome shotgun (WGS) entry which is preliminary data.</text>
</comment>
<accession>A0ABD1U2K1</accession>
<dbReference type="Pfam" id="PF04526">
    <property type="entry name" value="DUF568"/>
    <property type="match status" value="1"/>
</dbReference>